<proteinExistence type="predicted"/>
<sequence>MRIAVIRQKFVNYGGAEQFVSGYTNQLASMG</sequence>
<evidence type="ECO:0008006" key="2">
    <source>
        <dbReference type="Google" id="ProtNLM"/>
    </source>
</evidence>
<evidence type="ECO:0000313" key="1">
    <source>
        <dbReference type="EMBL" id="SVD43038.1"/>
    </source>
</evidence>
<protein>
    <recommendedName>
        <fullName evidence="2">Glycosyltransferase subfamily 4-like N-terminal domain-containing protein</fullName>
    </recommendedName>
</protein>
<feature type="non-terminal residue" evidence="1">
    <location>
        <position position="31"/>
    </location>
</feature>
<gene>
    <name evidence="1" type="ORF">METZ01_LOCUS395892</name>
</gene>
<dbReference type="EMBL" id="UINC01150139">
    <property type="protein sequence ID" value="SVD43038.1"/>
    <property type="molecule type" value="Genomic_DNA"/>
</dbReference>
<dbReference type="AlphaFoldDB" id="A0A382VAS4"/>
<accession>A0A382VAS4</accession>
<name>A0A382VAS4_9ZZZZ</name>
<reference evidence="1" key="1">
    <citation type="submission" date="2018-05" db="EMBL/GenBank/DDBJ databases">
        <authorList>
            <person name="Lanie J.A."/>
            <person name="Ng W.-L."/>
            <person name="Kazmierczak K.M."/>
            <person name="Andrzejewski T.M."/>
            <person name="Davidsen T.M."/>
            <person name="Wayne K.J."/>
            <person name="Tettelin H."/>
            <person name="Glass J.I."/>
            <person name="Rusch D."/>
            <person name="Podicherti R."/>
            <person name="Tsui H.-C.T."/>
            <person name="Winkler M.E."/>
        </authorList>
    </citation>
    <scope>NUCLEOTIDE SEQUENCE</scope>
</reference>
<organism evidence="1">
    <name type="scientific">marine metagenome</name>
    <dbReference type="NCBI Taxonomy" id="408172"/>
    <lineage>
        <taxon>unclassified sequences</taxon>
        <taxon>metagenomes</taxon>
        <taxon>ecological metagenomes</taxon>
    </lineage>
</organism>
<dbReference type="Gene3D" id="3.40.50.2000">
    <property type="entry name" value="Glycogen Phosphorylase B"/>
    <property type="match status" value="1"/>
</dbReference>